<dbReference type="InterPro" id="IPR042106">
    <property type="entry name" value="Nuo/plastoQ_OxRdtase_6_NuoJ"/>
</dbReference>
<organism evidence="2 3">
    <name type="scientific">Methanohalophilus halophilus</name>
    <dbReference type="NCBI Taxonomy" id="2177"/>
    <lineage>
        <taxon>Archaea</taxon>
        <taxon>Methanobacteriati</taxon>
        <taxon>Methanobacteriota</taxon>
        <taxon>Stenosarchaea group</taxon>
        <taxon>Methanomicrobia</taxon>
        <taxon>Methanosarcinales</taxon>
        <taxon>Methanosarcinaceae</taxon>
        <taxon>Methanohalophilus</taxon>
    </lineage>
</organism>
<sequence length="117" mass="13050">MATDKPDIWDSFVHQFNPRRFLIRLAHMEIPPLEVIGRAFVRAAVVGLFLAVVLVSLYGTSWTTVDQLPQNLEDQSNIKAIGTLIFTDFVVPFEVLSIVLLSSLTGAIYMAKGEDDQ</sequence>
<dbReference type="Pfam" id="PF00499">
    <property type="entry name" value="Oxidored_q3"/>
    <property type="match status" value="1"/>
</dbReference>
<accession>A0A1H2XEV6</accession>
<keyword evidence="1" id="KW-0812">Transmembrane</keyword>
<evidence type="ECO:0000256" key="1">
    <source>
        <dbReference type="SAM" id="Phobius"/>
    </source>
</evidence>
<dbReference type="RefSeq" id="WP_276309449.1">
    <property type="nucleotide sequence ID" value="NZ_CP017921.1"/>
</dbReference>
<keyword evidence="1" id="KW-0472">Membrane</keyword>
<dbReference type="GeneID" id="80402721"/>
<dbReference type="GO" id="GO:0008137">
    <property type="term" value="F:NADH dehydrogenase (ubiquinone) activity"/>
    <property type="evidence" value="ECO:0007669"/>
    <property type="project" value="InterPro"/>
</dbReference>
<evidence type="ECO:0000313" key="3">
    <source>
        <dbReference type="Proteomes" id="UP000198669"/>
    </source>
</evidence>
<keyword evidence="1" id="KW-1133">Transmembrane helix</keyword>
<feature type="transmembrane region" description="Helical" evidence="1">
    <location>
        <begin position="89"/>
        <end position="111"/>
    </location>
</feature>
<dbReference type="EMBL" id="FNMU01000006">
    <property type="protein sequence ID" value="SDW91365.1"/>
    <property type="molecule type" value="Genomic_DNA"/>
</dbReference>
<dbReference type="Gene3D" id="1.20.120.1200">
    <property type="entry name" value="NADH-ubiquinone/plastoquinone oxidoreductase chain 6, subunit NuoJ"/>
    <property type="match status" value="1"/>
</dbReference>
<reference evidence="2 3" key="1">
    <citation type="submission" date="2016-10" db="EMBL/GenBank/DDBJ databases">
        <authorList>
            <person name="de Groot N.N."/>
        </authorList>
    </citation>
    <scope>NUCLEOTIDE SEQUENCE [LARGE SCALE GENOMIC DNA]</scope>
    <source>
        <strain evidence="2 3">Z-7982</strain>
    </source>
</reference>
<evidence type="ECO:0000313" key="2">
    <source>
        <dbReference type="EMBL" id="SDW91365.1"/>
    </source>
</evidence>
<name>A0A1H2XEV6_9EURY</name>
<dbReference type="InterPro" id="IPR053607">
    <property type="entry name" value="Complex_I_subunit_6-like"/>
</dbReference>
<proteinExistence type="predicted"/>
<dbReference type="Proteomes" id="UP000198669">
    <property type="component" value="Unassembled WGS sequence"/>
</dbReference>
<dbReference type="NCBIfam" id="NF040613">
    <property type="entry name" value="F420_dehyd_FpoJ"/>
    <property type="match status" value="1"/>
</dbReference>
<dbReference type="InterPro" id="IPR001457">
    <property type="entry name" value="NADH_UbQ/plastoQ_OxRdtase_su6"/>
</dbReference>
<protein>
    <submittedName>
        <fullName evidence="2">NADH-quinone oxidoreductase subunit J</fullName>
    </submittedName>
</protein>
<dbReference type="AlphaFoldDB" id="A0A1H2XEV6"/>
<gene>
    <name evidence="2" type="ORF">SAMN04515625_1859</name>
</gene>
<feature type="transmembrane region" description="Helical" evidence="1">
    <location>
        <begin position="39"/>
        <end position="59"/>
    </location>
</feature>